<accession>A0A6B1F835</accession>
<dbReference type="PANTHER" id="PTHR33372">
    <property type="match status" value="1"/>
</dbReference>
<sequence length="260" mass="27889">MVLFPNPGWLAAMPASAPHPFRKWVGFGVKLQHTGLMEPGHSGTDSPYVRLGVTDDASFDAVQEAKAEKLAACGDDLQAKARIEADYDAVLLDRLKQRQAGKISQGAVSASQQEAKAASPLKQLKLPALPQLPMGRSISPRSRPTLSMEWPRFGLAEGQRLWLPLLIHGGLLAWIALFSPRASTLSLILAMGTGITILNLLWRHGRFFKAAFWGFAGLAVGLGMGALLTQPLAVTSPLQELQTSSTLALLVQLLLAITVA</sequence>
<comment type="caution">
    <text evidence="2">The sequence shown here is derived from an EMBL/GenBank/DDBJ whole genome shotgun (WGS) entry which is preliminary data.</text>
</comment>
<feature type="transmembrane region" description="Helical" evidence="1">
    <location>
        <begin position="161"/>
        <end position="179"/>
    </location>
</feature>
<evidence type="ECO:0000313" key="2">
    <source>
        <dbReference type="EMBL" id="MYG38528.1"/>
    </source>
</evidence>
<feature type="transmembrane region" description="Helical" evidence="1">
    <location>
        <begin position="210"/>
        <end position="229"/>
    </location>
</feature>
<organism evidence="2">
    <name type="scientific">Synechococcus sp. SB0676_bin_10</name>
    <dbReference type="NCBI Taxonomy" id="2604869"/>
    <lineage>
        <taxon>Bacteria</taxon>
        <taxon>Bacillati</taxon>
        <taxon>Cyanobacteriota</taxon>
        <taxon>Cyanophyceae</taxon>
        <taxon>Synechococcales</taxon>
        <taxon>Synechococcaceae</taxon>
        <taxon>Synechococcus</taxon>
    </lineage>
</organism>
<evidence type="ECO:0000256" key="1">
    <source>
        <dbReference type="SAM" id="Phobius"/>
    </source>
</evidence>
<feature type="transmembrane region" description="Helical" evidence="1">
    <location>
        <begin position="185"/>
        <end position="203"/>
    </location>
</feature>
<keyword evidence="1" id="KW-1133">Transmembrane helix</keyword>
<dbReference type="AlphaFoldDB" id="A0A6B1F835"/>
<keyword evidence="1" id="KW-0472">Membrane</keyword>
<dbReference type="EMBL" id="VYDO01000194">
    <property type="protein sequence ID" value="MYG38528.1"/>
    <property type="molecule type" value="Genomic_DNA"/>
</dbReference>
<dbReference type="InterPro" id="IPR021788">
    <property type="entry name" value="CPP1-like"/>
</dbReference>
<reference evidence="2" key="1">
    <citation type="submission" date="2019-09" db="EMBL/GenBank/DDBJ databases">
        <title>Characterisation of the sponge microbiome using genome-centric metagenomics.</title>
        <authorList>
            <person name="Engelberts J.P."/>
            <person name="Robbins S.J."/>
            <person name="De Goeij J.M."/>
            <person name="Aranda M."/>
            <person name="Bell S.C."/>
            <person name="Webster N.S."/>
        </authorList>
    </citation>
    <scope>NUCLEOTIDE SEQUENCE</scope>
    <source>
        <strain evidence="2">SB0676_bin_10</strain>
    </source>
</reference>
<protein>
    <recommendedName>
        <fullName evidence="3">Molecular chaperone DnaJ</fullName>
    </recommendedName>
</protein>
<keyword evidence="1" id="KW-0812">Transmembrane</keyword>
<name>A0A6B1F835_9SYNE</name>
<proteinExistence type="predicted"/>
<gene>
    <name evidence="2" type="ORF">F4162_06000</name>
</gene>
<dbReference type="PANTHER" id="PTHR33372:SF2">
    <property type="entry name" value="PROTEIN CHAPERONE-LIKE PROTEIN OF POR1, CHLOROPLASTIC"/>
    <property type="match status" value="1"/>
</dbReference>
<evidence type="ECO:0008006" key="3">
    <source>
        <dbReference type="Google" id="ProtNLM"/>
    </source>
</evidence>
<dbReference type="Pfam" id="PF11833">
    <property type="entry name" value="CPP1-like"/>
    <property type="match status" value="1"/>
</dbReference>